<organism evidence="2 3">
    <name type="scientific">Mucilaginibacter rigui</name>
    <dbReference type="NCBI Taxonomy" id="534635"/>
    <lineage>
        <taxon>Bacteria</taxon>
        <taxon>Pseudomonadati</taxon>
        <taxon>Bacteroidota</taxon>
        <taxon>Sphingobacteriia</taxon>
        <taxon>Sphingobacteriales</taxon>
        <taxon>Sphingobacteriaceae</taxon>
        <taxon>Mucilaginibacter</taxon>
    </lineage>
</organism>
<evidence type="ECO:0000259" key="1">
    <source>
        <dbReference type="Pfam" id="PF04993"/>
    </source>
</evidence>
<name>A0ABR7X8P2_9SPHI</name>
<comment type="caution">
    <text evidence="2">The sequence shown here is derived from an EMBL/GenBank/DDBJ whole genome shotgun (WGS) entry which is preliminary data.</text>
</comment>
<dbReference type="Gene3D" id="3.30.1460.30">
    <property type="entry name" value="YgaC/TfoX-N like chaperone"/>
    <property type="match status" value="1"/>
</dbReference>
<evidence type="ECO:0000313" key="2">
    <source>
        <dbReference type="EMBL" id="MBD1386919.1"/>
    </source>
</evidence>
<reference evidence="2 3" key="1">
    <citation type="submission" date="2020-09" db="EMBL/GenBank/DDBJ databases">
        <title>Novel species of Mucilaginibacter isolated from a glacier on the Tibetan Plateau.</title>
        <authorList>
            <person name="Liu Q."/>
            <person name="Xin Y.-H."/>
        </authorList>
    </citation>
    <scope>NUCLEOTIDE SEQUENCE [LARGE SCALE GENOMIC DNA]</scope>
    <source>
        <strain evidence="2 3">CGMCC 1.13878</strain>
    </source>
</reference>
<evidence type="ECO:0000313" key="3">
    <source>
        <dbReference type="Proteomes" id="UP000618754"/>
    </source>
</evidence>
<protein>
    <submittedName>
        <fullName evidence="2">TfoX/Sxy family protein</fullName>
    </submittedName>
</protein>
<dbReference type="Proteomes" id="UP000618754">
    <property type="component" value="Unassembled WGS sequence"/>
</dbReference>
<keyword evidence="3" id="KW-1185">Reference proteome</keyword>
<proteinExistence type="predicted"/>
<dbReference type="EMBL" id="JACWMW010000003">
    <property type="protein sequence ID" value="MBD1386919.1"/>
    <property type="molecule type" value="Genomic_DNA"/>
</dbReference>
<sequence length="115" mass="13010">MGYDEKQANRIREALVDASNVTEKAMFGGLCFMVDDKLCICVRNADLLCRVGPDEFENALEKNGASVMTMGSRTMKGYVYVEEGALRNHKDFDYWVDTSLAYNKIARPAKKRKSK</sequence>
<dbReference type="SUPFAM" id="SSF159894">
    <property type="entry name" value="YgaC/TfoX-N like"/>
    <property type="match status" value="1"/>
</dbReference>
<dbReference type="Pfam" id="PF04993">
    <property type="entry name" value="TfoX_N"/>
    <property type="match status" value="1"/>
</dbReference>
<gene>
    <name evidence="2" type="ORF">IDJ75_16660</name>
</gene>
<accession>A0ABR7X8P2</accession>
<dbReference type="RefSeq" id="WP_191176738.1">
    <property type="nucleotide sequence ID" value="NZ_JACWMW010000003.1"/>
</dbReference>
<dbReference type="InterPro" id="IPR007076">
    <property type="entry name" value="TfoX_N"/>
</dbReference>
<feature type="domain" description="TfoX N-terminal" evidence="1">
    <location>
        <begin position="15"/>
        <end position="101"/>
    </location>
</feature>